<protein>
    <submittedName>
        <fullName evidence="3">PIN-domain and Zn ribbon</fullName>
    </submittedName>
</protein>
<feature type="domain" description="Mut7-C RNAse" evidence="1">
    <location>
        <begin position="114"/>
        <end position="256"/>
    </location>
</feature>
<dbReference type="EMBL" id="OX458932">
    <property type="protein sequence ID" value="CAI9085262.1"/>
    <property type="molecule type" value="Genomic_DNA"/>
</dbReference>
<dbReference type="PANTHER" id="PTHR39081">
    <property type="entry name" value="MUT7-C DOMAIN-CONTAINING PROTEIN"/>
    <property type="match status" value="1"/>
</dbReference>
<dbReference type="Pfam" id="PF14451">
    <property type="entry name" value="Ub-Mut7C"/>
    <property type="match status" value="1"/>
</dbReference>
<name>A0ABN8XH53_9BACT</name>
<keyword evidence="4" id="KW-1185">Reference proteome</keyword>
<dbReference type="InterPro" id="IPR027798">
    <property type="entry name" value="Ub_Mut7C"/>
</dbReference>
<evidence type="ECO:0000313" key="4">
    <source>
        <dbReference type="Proteomes" id="UP001161497"/>
    </source>
</evidence>
<proteinExistence type="predicted"/>
<dbReference type="Pfam" id="PF01927">
    <property type="entry name" value="Mut7-C"/>
    <property type="match status" value="1"/>
</dbReference>
<evidence type="ECO:0000259" key="2">
    <source>
        <dbReference type="Pfam" id="PF14451"/>
    </source>
</evidence>
<evidence type="ECO:0000313" key="3">
    <source>
        <dbReference type="EMBL" id="CAI9085262.1"/>
    </source>
</evidence>
<dbReference type="RefSeq" id="WP_009060729.1">
    <property type="nucleotide sequence ID" value="NZ_LXNK01000061.1"/>
</dbReference>
<feature type="domain" description="Ubiquitin Mut7-C" evidence="2">
    <location>
        <begin position="20"/>
        <end position="98"/>
    </location>
</feature>
<accession>A0ABN8XH53</accession>
<dbReference type="InterPro" id="IPR002782">
    <property type="entry name" value="Mut7-C_RNAse_dom"/>
</dbReference>
<sequence>MMKNAESVSMAADDAAKELELTFRFYSLLNDFLPVWKRQKEIKKAFGKHTTLKDAIESFGVPHTEIGLILCNSLPATFEQKVIDGALVSVFPHFKTIDVGKLAPILFERPKQFKFILDVHLGTLARYLRLLGFDTLYNNSYSDEQLADIAYAEERILLTRDPGLLKRKKVKQGYFVRAIEPRLQAIEILREFHLKEKLHPFGRCLRCNGLLQSVNKIEIKNVVPPKVSETQSSFLKCQRCGRIYWPGSHYHRMKALVLWLKLHAY</sequence>
<organism evidence="3 4">
    <name type="scientific">Candidatus Methylacidiphilum fumarolicum</name>
    <dbReference type="NCBI Taxonomy" id="591154"/>
    <lineage>
        <taxon>Bacteria</taxon>
        <taxon>Pseudomonadati</taxon>
        <taxon>Verrucomicrobiota</taxon>
        <taxon>Methylacidiphilae</taxon>
        <taxon>Methylacidiphilales</taxon>
        <taxon>Methylacidiphilaceae</taxon>
        <taxon>Methylacidiphilum (ex Ratnadevi et al. 2023)</taxon>
    </lineage>
</organism>
<dbReference type="PANTHER" id="PTHR39081:SF1">
    <property type="entry name" value="MUT7-C RNASE DOMAIN-CONTAINING PROTEIN"/>
    <property type="match status" value="1"/>
</dbReference>
<dbReference type="Proteomes" id="UP001161497">
    <property type="component" value="Chromosome"/>
</dbReference>
<dbReference type="CDD" id="cd18771">
    <property type="entry name" value="PIN_Mut7-C-like"/>
    <property type="match status" value="1"/>
</dbReference>
<gene>
    <name evidence="3" type="ORF">MFUM_0885</name>
</gene>
<reference evidence="3" key="1">
    <citation type="submission" date="2023-03" db="EMBL/GenBank/DDBJ databases">
        <authorList>
            <person name="Cremers G."/>
            <person name="Picone N."/>
        </authorList>
    </citation>
    <scope>NUCLEOTIDE SEQUENCE</scope>
    <source>
        <strain evidence="3">Sample_alias</strain>
    </source>
</reference>
<evidence type="ECO:0000259" key="1">
    <source>
        <dbReference type="Pfam" id="PF01927"/>
    </source>
</evidence>